<name>A0AAN8J7L3_PATCE</name>
<dbReference type="InterPro" id="IPR015819">
    <property type="entry name" value="Lipid_transp_b-sht_shell"/>
</dbReference>
<dbReference type="Proteomes" id="UP001347796">
    <property type="component" value="Unassembled WGS sequence"/>
</dbReference>
<dbReference type="AlphaFoldDB" id="A0AAN8J7L3"/>
<keyword evidence="2" id="KW-0813">Transport</keyword>
<evidence type="ECO:0000256" key="6">
    <source>
        <dbReference type="SAM" id="SignalP"/>
    </source>
</evidence>
<dbReference type="SUPFAM" id="SSF48431">
    <property type="entry name" value="Lipovitellin-phosvitin complex, superhelical domain"/>
    <property type="match status" value="1"/>
</dbReference>
<keyword evidence="4" id="KW-0256">Endoplasmic reticulum</keyword>
<evidence type="ECO:0000256" key="4">
    <source>
        <dbReference type="ARBA" id="ARBA00022824"/>
    </source>
</evidence>
<dbReference type="GO" id="GO:0016323">
    <property type="term" value="C:basolateral plasma membrane"/>
    <property type="evidence" value="ECO:0007669"/>
    <property type="project" value="TreeGrafter"/>
</dbReference>
<dbReference type="InterPro" id="IPR001747">
    <property type="entry name" value="Vitellogenin_N"/>
</dbReference>
<dbReference type="InterPro" id="IPR015816">
    <property type="entry name" value="Vitellinogen_b-sht_N"/>
</dbReference>
<protein>
    <recommendedName>
        <fullName evidence="7">Vitellogenin domain-containing protein</fullName>
    </recommendedName>
</protein>
<dbReference type="Gene3D" id="1.25.10.20">
    <property type="entry name" value="Vitellinogen, superhelical"/>
    <property type="match status" value="1"/>
</dbReference>
<dbReference type="GO" id="GO:0005548">
    <property type="term" value="F:phospholipid transporter activity"/>
    <property type="evidence" value="ECO:0007669"/>
    <property type="project" value="InterPro"/>
</dbReference>
<organism evidence="8 9">
    <name type="scientific">Patella caerulea</name>
    <name type="common">Rayed Mediterranean limpet</name>
    <dbReference type="NCBI Taxonomy" id="87958"/>
    <lineage>
        <taxon>Eukaryota</taxon>
        <taxon>Metazoa</taxon>
        <taxon>Spiralia</taxon>
        <taxon>Lophotrochozoa</taxon>
        <taxon>Mollusca</taxon>
        <taxon>Gastropoda</taxon>
        <taxon>Patellogastropoda</taxon>
        <taxon>Patelloidea</taxon>
        <taxon>Patellidae</taxon>
        <taxon>Patella</taxon>
    </lineage>
</organism>
<evidence type="ECO:0000256" key="2">
    <source>
        <dbReference type="ARBA" id="ARBA00022448"/>
    </source>
</evidence>
<feature type="chain" id="PRO_5042848386" description="Vitellogenin domain-containing protein" evidence="6">
    <location>
        <begin position="21"/>
        <end position="891"/>
    </location>
</feature>
<dbReference type="Gene3D" id="2.30.230.10">
    <property type="entry name" value="Lipovitellin, beta-sheet shell regions, chain A"/>
    <property type="match status" value="1"/>
</dbReference>
<keyword evidence="9" id="KW-1185">Reference proteome</keyword>
<evidence type="ECO:0000313" key="9">
    <source>
        <dbReference type="Proteomes" id="UP001347796"/>
    </source>
</evidence>
<keyword evidence="3 6" id="KW-0732">Signal</keyword>
<evidence type="ECO:0000313" key="8">
    <source>
        <dbReference type="EMBL" id="KAK6170044.1"/>
    </source>
</evidence>
<dbReference type="GO" id="GO:0042157">
    <property type="term" value="P:lipoprotein metabolic process"/>
    <property type="evidence" value="ECO:0007669"/>
    <property type="project" value="TreeGrafter"/>
</dbReference>
<dbReference type="PANTHER" id="PTHR13024">
    <property type="entry name" value="MICROSOMAL TRIGLYCERIDE TRANSFER PROTEIN, LARGE SUBUNIT"/>
    <property type="match status" value="1"/>
</dbReference>
<dbReference type="GO" id="GO:0005794">
    <property type="term" value="C:Golgi apparatus"/>
    <property type="evidence" value="ECO:0007669"/>
    <property type="project" value="TreeGrafter"/>
</dbReference>
<reference evidence="8 9" key="1">
    <citation type="submission" date="2024-01" db="EMBL/GenBank/DDBJ databases">
        <title>The genome of the rayed Mediterranean limpet Patella caerulea (Linnaeus, 1758).</title>
        <authorList>
            <person name="Anh-Thu Weber A."/>
            <person name="Halstead-Nussloch G."/>
        </authorList>
    </citation>
    <scope>NUCLEOTIDE SEQUENCE [LARGE SCALE GENOMIC DNA]</scope>
    <source>
        <strain evidence="8">AATW-2023a</strain>
        <tissue evidence="8">Whole specimen</tissue>
    </source>
</reference>
<evidence type="ECO:0000256" key="5">
    <source>
        <dbReference type="PROSITE-ProRule" id="PRU00557"/>
    </source>
</evidence>
<dbReference type="EMBL" id="JAZGQO010000014">
    <property type="protein sequence ID" value="KAK6170044.1"/>
    <property type="molecule type" value="Genomic_DNA"/>
</dbReference>
<feature type="signal peptide" evidence="6">
    <location>
        <begin position="1"/>
        <end position="20"/>
    </location>
</feature>
<dbReference type="InterPro" id="IPR011030">
    <property type="entry name" value="Lipovitellin_superhlx_dom"/>
</dbReference>
<dbReference type="InterPro" id="IPR039988">
    <property type="entry name" value="MTTP"/>
</dbReference>
<sequence>MARGVKVLVLLTITYVLSDALLYENGRSYRYNYETSVFFNDLDNKGSKYSQKGTGFHLQMDVDVSPVFQLDDSQLFRVKITSAKVTSASRVNQEKILGSLLKYPLYFELNKDTVNSVYLTEPDCIFCTNIKKGIAALFQLQEESGKRTEVDVSGECSAVYKKLSSNSILKTKEDCNNIEIAGQFSSSNEALEVSVNSTTTFSYDLSKGIINKVSSLNTAVSIVNIRKSINGAATSSQIFTLKDSSSTFNIIQANSIQEAVGVAEKEIGKSLILSLLPSGSEIWQCGPKCQPATSLAVSLKDDLVNDKMASLSSAKAFLKMVKSFRNSGKNTIAEVFSSPESYYIIPQLIDIAAATQTGPAHQALMELLNFDDDSGLAYVERYFLAAAYVTHPDEFILKDMLKISTQIPIDSPIKEPLLLSMSAVLYTYCQIPQQREHQVIKDIKSMLLNNITNCKDEGCELMFLRALGNAALPESMVLLLKYAEESKTTMMSFTAINSLRRLSQSYYTAEHRRSLIRIFYQNIRAYDSSVRVAALNALLRAGISLEELKEILQTCKNQEEFEISTYILKRIFDEAEMNMNLKKTLELLLREANVNNYNILSQNGKSGALTSYLANTQETNGTYTLSFETTNGGIMKRSGMVVNLMGENWKQPFMHFDIYAEGLESLVGSEAEVEEPVDEEVVEEPVEENVIEPTAGMSLTLLDVLLKQIEFFRGTTGLMSAAWNAPSELTSAFQVNLLLQDHSERVHLSNGMIVDIQVQGVASLDLSGLVSISLWSRNSHSVIKNSGGLYLEGTMKLDSSVIKAGITFTGEGESVIDFVTDADFYEMPLKLCLQMERPEFIFRQKIKRYEKLKGLKKYMVNYQRNVTIPSQSFLLNKANSLQCIKMFQDQE</sequence>
<comment type="caution">
    <text evidence="8">The sequence shown here is derived from an EMBL/GenBank/DDBJ whole genome shotgun (WGS) entry which is preliminary data.</text>
</comment>
<comment type="caution">
    <text evidence="5">Lacks conserved residue(s) required for the propagation of feature annotation.</text>
</comment>
<dbReference type="Pfam" id="PF01347">
    <property type="entry name" value="Vitellogenin_N"/>
    <property type="match status" value="1"/>
</dbReference>
<feature type="domain" description="Vitellogenin" evidence="7">
    <location>
        <begin position="23"/>
        <end position="655"/>
    </location>
</feature>
<gene>
    <name evidence="8" type="ORF">SNE40_018531</name>
</gene>
<evidence type="ECO:0000259" key="7">
    <source>
        <dbReference type="PROSITE" id="PS51211"/>
    </source>
</evidence>
<accession>A0AAN8J7L3</accession>
<dbReference type="SMART" id="SM00638">
    <property type="entry name" value="LPD_N"/>
    <property type="match status" value="1"/>
</dbReference>
<dbReference type="PROSITE" id="PS51211">
    <property type="entry name" value="VITELLOGENIN"/>
    <property type="match status" value="1"/>
</dbReference>
<dbReference type="PANTHER" id="PTHR13024:SF0">
    <property type="entry name" value="MICROSOMAL TRIACYLGLYCEROL TRANSFER PROTEIN"/>
    <property type="match status" value="1"/>
</dbReference>
<dbReference type="Pfam" id="PF19444">
    <property type="entry name" value="MTP_lip_bd"/>
    <property type="match status" value="1"/>
</dbReference>
<evidence type="ECO:0000256" key="3">
    <source>
        <dbReference type="ARBA" id="ARBA00022729"/>
    </source>
</evidence>
<dbReference type="InterPro" id="IPR045811">
    <property type="entry name" value="MTP_lip-bd"/>
</dbReference>
<evidence type="ECO:0000256" key="1">
    <source>
        <dbReference type="ARBA" id="ARBA00004240"/>
    </source>
</evidence>
<dbReference type="GO" id="GO:0005783">
    <property type="term" value="C:endoplasmic reticulum"/>
    <property type="evidence" value="ECO:0007669"/>
    <property type="project" value="UniProtKB-SubCell"/>
</dbReference>
<comment type="subcellular location">
    <subcellularLocation>
        <location evidence="1">Endoplasmic reticulum</location>
    </subcellularLocation>
</comment>
<proteinExistence type="predicted"/>
<dbReference type="SUPFAM" id="SSF56968">
    <property type="entry name" value="Lipovitellin-phosvitin complex, beta-sheet shell regions"/>
    <property type="match status" value="1"/>
</dbReference>
<dbReference type="GO" id="GO:0008289">
    <property type="term" value="F:lipid binding"/>
    <property type="evidence" value="ECO:0007669"/>
    <property type="project" value="InterPro"/>
</dbReference>